<evidence type="ECO:0000313" key="1">
    <source>
        <dbReference type="EMBL" id="CAD8213127.1"/>
    </source>
</evidence>
<dbReference type="Proteomes" id="UP000689195">
    <property type="component" value="Unassembled WGS sequence"/>
</dbReference>
<proteinExistence type="predicted"/>
<sequence length="334" mass="39597">MLYLSSISNQILLEYPKSFQILSRLKQQFLKDKFTFKINVKTLNFTNYGDLIKQKLLAQFRYVLASINTILEIDQAQRLFCIGAELNDLIRCLKVSPLYQIKLNYYLDEVNPEHIPFINEFIKYCPKNLQFLLIQVESSNVQQMQVCVERNNILTAFSYSYFQIIQQYKNKSVVAQQKTLIIDENFLKLDMYNFEQFYFEVSGNLNLKSCHKLFEKFDQLKVFKASIFNNAEIQTFEFSQNLRSKALNILDITCENIILNFNEYPFNNLKQFKMILKRCEFNKEELKRILQGLNNNTEGVYIDMSQCLSRFTVIEQKDLVRGLEIKKIDAFIKI</sequence>
<accession>A0A8S1YL01</accession>
<protein>
    <submittedName>
        <fullName evidence="1">Uncharacterized protein</fullName>
    </submittedName>
</protein>
<organism evidence="1 2">
    <name type="scientific">Paramecium pentaurelia</name>
    <dbReference type="NCBI Taxonomy" id="43138"/>
    <lineage>
        <taxon>Eukaryota</taxon>
        <taxon>Sar</taxon>
        <taxon>Alveolata</taxon>
        <taxon>Ciliophora</taxon>
        <taxon>Intramacronucleata</taxon>
        <taxon>Oligohymenophorea</taxon>
        <taxon>Peniculida</taxon>
        <taxon>Parameciidae</taxon>
        <taxon>Paramecium</taxon>
    </lineage>
</organism>
<dbReference type="EMBL" id="CAJJDO010000174">
    <property type="protein sequence ID" value="CAD8213127.1"/>
    <property type="molecule type" value="Genomic_DNA"/>
</dbReference>
<evidence type="ECO:0000313" key="2">
    <source>
        <dbReference type="Proteomes" id="UP000689195"/>
    </source>
</evidence>
<keyword evidence="2" id="KW-1185">Reference proteome</keyword>
<reference evidence="1" key="1">
    <citation type="submission" date="2021-01" db="EMBL/GenBank/DDBJ databases">
        <authorList>
            <consortium name="Genoscope - CEA"/>
            <person name="William W."/>
        </authorList>
    </citation>
    <scope>NUCLEOTIDE SEQUENCE</scope>
</reference>
<gene>
    <name evidence="1" type="ORF">PPENT_87.1.T1740024</name>
</gene>
<dbReference type="AlphaFoldDB" id="A0A8S1YL01"/>
<comment type="caution">
    <text evidence="1">The sequence shown here is derived from an EMBL/GenBank/DDBJ whole genome shotgun (WGS) entry which is preliminary data.</text>
</comment>
<name>A0A8S1YL01_9CILI</name>